<evidence type="ECO:0000313" key="1">
    <source>
        <dbReference type="EMBL" id="PFH46296.1"/>
    </source>
</evidence>
<dbReference type="Proteomes" id="UP000242287">
    <property type="component" value="Unassembled WGS sequence"/>
</dbReference>
<protein>
    <submittedName>
        <fullName evidence="1">Uncharacterized protein</fullName>
    </submittedName>
</protein>
<keyword evidence="2" id="KW-1185">Reference proteome</keyword>
<dbReference type="AlphaFoldDB" id="A0A2A9NEV9"/>
<sequence>MSLLSRHVNLSKLALNIAQRKPLIYSSRSYHLLRAISAGSLAQYPKEQILSRIDLNAKPYFSSGMRLLSSASVQVSARQRLEEEGLATTLDQNQVQQIIEHAIKVWPAPSRIPPGWSSSWEHWIYLLTFYWFSPYFLTIPQIEMIVNIQYRLAGETRPLLFSNSKAQFIFTLIEDPTRFFLYDTNDQALYEFENVWSEEDLVTQMVNDPEALPLRQMVPDPEGEDAIRRILDRDETVVSVLAEKFLGYAPQVTEPWEETPSASEMLPDEDRDEIHRIVARKLEKLTTADGNVPQLTNDKLSKMVGEMQEEFEAARERRVVGEKL</sequence>
<proteinExistence type="predicted"/>
<dbReference type="STRING" id="703135.A0A2A9NEV9"/>
<organism evidence="1 2">
    <name type="scientific">Amanita thiersii Skay4041</name>
    <dbReference type="NCBI Taxonomy" id="703135"/>
    <lineage>
        <taxon>Eukaryota</taxon>
        <taxon>Fungi</taxon>
        <taxon>Dikarya</taxon>
        <taxon>Basidiomycota</taxon>
        <taxon>Agaricomycotina</taxon>
        <taxon>Agaricomycetes</taxon>
        <taxon>Agaricomycetidae</taxon>
        <taxon>Agaricales</taxon>
        <taxon>Pluteineae</taxon>
        <taxon>Amanitaceae</taxon>
        <taxon>Amanita</taxon>
    </lineage>
</organism>
<accession>A0A2A9NEV9</accession>
<gene>
    <name evidence="1" type="ORF">AMATHDRAFT_88396</name>
</gene>
<name>A0A2A9NEV9_9AGAR</name>
<evidence type="ECO:0000313" key="2">
    <source>
        <dbReference type="Proteomes" id="UP000242287"/>
    </source>
</evidence>
<dbReference type="EMBL" id="KZ302212">
    <property type="protein sequence ID" value="PFH46296.1"/>
    <property type="molecule type" value="Genomic_DNA"/>
</dbReference>
<reference evidence="1 2" key="1">
    <citation type="submission" date="2014-02" db="EMBL/GenBank/DDBJ databases">
        <title>Transposable element dynamics among asymbiotic and ectomycorrhizal Amanita fungi.</title>
        <authorList>
            <consortium name="DOE Joint Genome Institute"/>
            <person name="Hess J."/>
            <person name="Skrede I."/>
            <person name="Wolfe B."/>
            <person name="LaButti K."/>
            <person name="Ohm R.A."/>
            <person name="Grigoriev I.V."/>
            <person name="Pringle A."/>
        </authorList>
    </citation>
    <scope>NUCLEOTIDE SEQUENCE [LARGE SCALE GENOMIC DNA]</scope>
    <source>
        <strain evidence="1 2">SKay4041</strain>
    </source>
</reference>
<dbReference type="OrthoDB" id="3045818at2759"/>